<reference evidence="2" key="1">
    <citation type="submission" date="2019-03" db="EMBL/GenBank/DDBJ databases">
        <title>Largest Complete Mitochondrial Genome of a Gymnosperm, Sitka Spruce (Picea sitchensis), Indicates Complex Physical Structure.</title>
        <authorList>
            <person name="Jackman S.D."/>
            <person name="Coombe L."/>
            <person name="Warren R."/>
            <person name="Kirk H."/>
            <person name="Trinh E."/>
            <person name="McLeod T."/>
            <person name="Pleasance S."/>
            <person name="Pandoh P."/>
            <person name="Zhao Y."/>
            <person name="Coope R."/>
            <person name="Bousquet J."/>
            <person name="Bohlmann J.C."/>
            <person name="Jones S.J.M."/>
            <person name="Birol I."/>
        </authorList>
    </citation>
    <scope>NUCLEOTIDE SEQUENCE</scope>
    <source>
        <strain evidence="2">Q903</strain>
    </source>
</reference>
<keyword evidence="1" id="KW-0472">Membrane</keyword>
<protein>
    <submittedName>
        <fullName evidence="2">Uncharacterized protein</fullName>
    </submittedName>
</protein>
<organism evidence="2">
    <name type="scientific">Picea sitchensis</name>
    <name type="common">Sitka spruce</name>
    <name type="synonym">Pinus sitchensis</name>
    <dbReference type="NCBI Taxonomy" id="3332"/>
    <lineage>
        <taxon>Eukaryota</taxon>
        <taxon>Viridiplantae</taxon>
        <taxon>Streptophyta</taxon>
        <taxon>Embryophyta</taxon>
        <taxon>Tracheophyta</taxon>
        <taxon>Spermatophyta</taxon>
        <taxon>Pinopsida</taxon>
        <taxon>Pinidae</taxon>
        <taxon>Conifers I</taxon>
        <taxon>Pinales</taxon>
        <taxon>Pinaceae</taxon>
        <taxon>Picea</taxon>
    </lineage>
</organism>
<evidence type="ECO:0000256" key="1">
    <source>
        <dbReference type="SAM" id="Phobius"/>
    </source>
</evidence>
<gene>
    <name evidence="2" type="primary">orf03918</name>
    <name evidence="2" type="ORF">Q903MT_gene3895</name>
</gene>
<sequence length="57" mass="6417">MLAIQISEHHSLMIDGFFYGSICGSICFTSIWILSLLYGFCFFGCLNDCLIAAEMIR</sequence>
<keyword evidence="1" id="KW-1133">Transmembrane helix</keyword>
<accession>A0A6B9XSB8</accession>
<geneLocation type="mitochondrion" evidence="2"/>
<dbReference type="AlphaFoldDB" id="A0A6B9XSB8"/>
<name>A0A6B9XSB8_PICSI</name>
<feature type="transmembrane region" description="Helical" evidence="1">
    <location>
        <begin position="12"/>
        <end position="31"/>
    </location>
</feature>
<dbReference type="EMBL" id="MK697699">
    <property type="protein sequence ID" value="QHR89873.1"/>
    <property type="molecule type" value="Genomic_DNA"/>
</dbReference>
<proteinExistence type="predicted"/>
<evidence type="ECO:0000313" key="2">
    <source>
        <dbReference type="EMBL" id="QHR89873.1"/>
    </source>
</evidence>
<keyword evidence="1" id="KW-0812">Transmembrane</keyword>
<keyword evidence="2" id="KW-0496">Mitochondrion</keyword>